<name>A0A840WMA6_9ACTN</name>
<sequence>MGLSSAAFCYMDGNEQVVRRVRSWLTRDERLQGDRGFWVALVGSELATNAVRHTASCEKYGRIGVSMEFLGHTTVLLGVLDQGRKWGGPRLKPRVIEREPGEMYPGGRGLWLVDRISEYWWWEGRPDQPLYMRAMVHLDREPDLDG</sequence>
<dbReference type="Pfam" id="PF13581">
    <property type="entry name" value="HATPase_c_2"/>
    <property type="match status" value="1"/>
</dbReference>
<dbReference type="CDD" id="cd16936">
    <property type="entry name" value="HATPase_RsbW-like"/>
    <property type="match status" value="1"/>
</dbReference>
<keyword evidence="1" id="KW-0723">Serine/threonine-protein kinase</keyword>
<evidence type="ECO:0000259" key="2">
    <source>
        <dbReference type="Pfam" id="PF13581"/>
    </source>
</evidence>
<reference evidence="3 4" key="1">
    <citation type="submission" date="2020-08" db="EMBL/GenBank/DDBJ databases">
        <title>Sequencing the genomes of 1000 actinobacteria strains.</title>
        <authorList>
            <person name="Klenk H.-P."/>
        </authorList>
    </citation>
    <scope>NUCLEOTIDE SEQUENCE [LARGE SCALE GENOMIC DNA]</scope>
    <source>
        <strain evidence="3 4">DSM 44598</strain>
    </source>
</reference>
<gene>
    <name evidence="3" type="ORF">HNR07_002375</name>
</gene>
<evidence type="ECO:0000313" key="3">
    <source>
        <dbReference type="EMBL" id="MBB5491238.1"/>
    </source>
</evidence>
<accession>A0A840WMA6</accession>
<evidence type="ECO:0000313" key="4">
    <source>
        <dbReference type="Proteomes" id="UP000579647"/>
    </source>
</evidence>
<protein>
    <submittedName>
        <fullName evidence="3">Anti-sigma regulatory factor (Ser/Thr protein kinase)</fullName>
    </submittedName>
</protein>
<dbReference type="SUPFAM" id="SSF55874">
    <property type="entry name" value="ATPase domain of HSP90 chaperone/DNA topoisomerase II/histidine kinase"/>
    <property type="match status" value="1"/>
</dbReference>
<dbReference type="InterPro" id="IPR050267">
    <property type="entry name" value="Anti-sigma-factor_SerPK"/>
</dbReference>
<organism evidence="3 4">
    <name type="scientific">Nocardiopsis metallicus</name>
    <dbReference type="NCBI Taxonomy" id="179819"/>
    <lineage>
        <taxon>Bacteria</taxon>
        <taxon>Bacillati</taxon>
        <taxon>Actinomycetota</taxon>
        <taxon>Actinomycetes</taxon>
        <taxon>Streptosporangiales</taxon>
        <taxon>Nocardiopsidaceae</taxon>
        <taxon>Nocardiopsis</taxon>
    </lineage>
</organism>
<dbReference type="InterPro" id="IPR036890">
    <property type="entry name" value="HATPase_C_sf"/>
</dbReference>
<feature type="domain" description="Histidine kinase/HSP90-like ATPase" evidence="2">
    <location>
        <begin position="16"/>
        <end position="117"/>
    </location>
</feature>
<dbReference type="GO" id="GO:0004674">
    <property type="term" value="F:protein serine/threonine kinase activity"/>
    <property type="evidence" value="ECO:0007669"/>
    <property type="project" value="UniProtKB-KW"/>
</dbReference>
<dbReference type="PANTHER" id="PTHR35526">
    <property type="entry name" value="ANTI-SIGMA-F FACTOR RSBW-RELATED"/>
    <property type="match status" value="1"/>
</dbReference>
<dbReference type="AlphaFoldDB" id="A0A840WMA6"/>
<evidence type="ECO:0000256" key="1">
    <source>
        <dbReference type="ARBA" id="ARBA00022527"/>
    </source>
</evidence>
<keyword evidence="1" id="KW-0418">Kinase</keyword>
<dbReference type="Proteomes" id="UP000579647">
    <property type="component" value="Unassembled WGS sequence"/>
</dbReference>
<comment type="caution">
    <text evidence="3">The sequence shown here is derived from an EMBL/GenBank/DDBJ whole genome shotgun (WGS) entry which is preliminary data.</text>
</comment>
<dbReference type="InterPro" id="IPR003594">
    <property type="entry name" value="HATPase_dom"/>
</dbReference>
<keyword evidence="4" id="KW-1185">Reference proteome</keyword>
<keyword evidence="1" id="KW-0808">Transferase</keyword>
<dbReference type="RefSeq" id="WP_312893757.1">
    <property type="nucleotide sequence ID" value="NZ_BAAAKM010000045.1"/>
</dbReference>
<dbReference type="Gene3D" id="3.30.565.10">
    <property type="entry name" value="Histidine kinase-like ATPase, C-terminal domain"/>
    <property type="match status" value="1"/>
</dbReference>
<dbReference type="PANTHER" id="PTHR35526:SF3">
    <property type="entry name" value="ANTI-SIGMA-F FACTOR RSBW"/>
    <property type="match status" value="1"/>
</dbReference>
<dbReference type="EMBL" id="JACHDO010000001">
    <property type="protein sequence ID" value="MBB5491238.1"/>
    <property type="molecule type" value="Genomic_DNA"/>
</dbReference>
<proteinExistence type="predicted"/>